<dbReference type="STRING" id="1462526.BN990_04193"/>
<accession>A0A024QIM9</accession>
<proteinExistence type="predicted"/>
<dbReference type="Proteomes" id="UP000028875">
    <property type="component" value="Unassembled WGS sequence"/>
</dbReference>
<keyword evidence="2" id="KW-1185">Reference proteome</keyword>
<name>A0A024QIM9_9BACI</name>
<sequence length="342" mass="39265">MLSPTIEYNRLPLIDNYHGIDVGKRLIIAAESYEGPLYEPTLIYNLKLAESIFRSGPLIERYKDAMKVDDSIAVIFVRMRDNDYSTVYRCLQSYSFDLIYLDEFNYKDQSEIDAFIEFATDKELQGDLIHGFLDIDTAEDIQFLREVIQHLTFEDITDIHEMGKYISLVSDQALNHSSAVIYAALIVSIEPGVSPVNKTLNIKLEKVWNKEELILFQNIGVVTFRESIKNGIICSNATCAVSTSGSVHKHISNFRIVQYLIQELSNTFQYFIGNIQSESQIRKIQEIIEAKIEEYITLGRLKNGEYAIMENGFEGRIYINLDVVPIFSVNRITAHSQIRVMR</sequence>
<gene>
    <name evidence="1" type="ORF">BN990_04193</name>
</gene>
<dbReference type="AlphaFoldDB" id="A0A024QIM9"/>
<protein>
    <recommendedName>
        <fullName evidence="3">Phage tail sheath protein</fullName>
    </recommendedName>
</protein>
<reference evidence="1 2" key="1">
    <citation type="submission" date="2014-03" db="EMBL/GenBank/DDBJ databases">
        <authorList>
            <person name="Urmite Genomes U."/>
        </authorList>
    </citation>
    <scope>NUCLEOTIDE SEQUENCE [LARGE SCALE GENOMIC DNA]</scope>
    <source>
        <strain evidence="1 2">Vm-5</strain>
    </source>
</reference>
<comment type="caution">
    <text evidence="1">The sequence shown here is derived from an EMBL/GenBank/DDBJ whole genome shotgun (WGS) entry which is preliminary data.</text>
</comment>
<dbReference type="OrthoDB" id="2974417at2"/>
<evidence type="ECO:0000313" key="1">
    <source>
        <dbReference type="EMBL" id="CDQ41816.1"/>
    </source>
</evidence>
<evidence type="ECO:0008006" key="3">
    <source>
        <dbReference type="Google" id="ProtNLM"/>
    </source>
</evidence>
<reference evidence="2" key="2">
    <citation type="submission" date="2014-05" db="EMBL/GenBank/DDBJ databases">
        <title>Draft genome sequence of Virgibacillus massiliensis Vm-5.</title>
        <authorList>
            <person name="Khelaifia S."/>
            <person name="Croce O."/>
            <person name="Lagier J.C."/>
            <person name="Raoult D."/>
        </authorList>
    </citation>
    <scope>NUCLEOTIDE SEQUENCE [LARGE SCALE GENOMIC DNA]</scope>
    <source>
        <strain evidence="2">Vm-5</strain>
    </source>
</reference>
<dbReference type="EMBL" id="CCDP010000003">
    <property type="protein sequence ID" value="CDQ41816.1"/>
    <property type="molecule type" value="Genomic_DNA"/>
</dbReference>
<dbReference type="RefSeq" id="WP_038246667.1">
    <property type="nucleotide sequence ID" value="NZ_BNER01000008.1"/>
</dbReference>
<organism evidence="1 2">
    <name type="scientific">Virgibacillus massiliensis</name>
    <dbReference type="NCBI Taxonomy" id="1462526"/>
    <lineage>
        <taxon>Bacteria</taxon>
        <taxon>Bacillati</taxon>
        <taxon>Bacillota</taxon>
        <taxon>Bacilli</taxon>
        <taxon>Bacillales</taxon>
        <taxon>Bacillaceae</taxon>
        <taxon>Virgibacillus</taxon>
    </lineage>
</organism>
<evidence type="ECO:0000313" key="2">
    <source>
        <dbReference type="Proteomes" id="UP000028875"/>
    </source>
</evidence>